<dbReference type="EMBL" id="QFOL01000001">
    <property type="protein sequence ID" value="PZP54374.1"/>
    <property type="molecule type" value="Genomic_DNA"/>
</dbReference>
<protein>
    <submittedName>
        <fullName evidence="1">Uncharacterized protein</fullName>
    </submittedName>
</protein>
<sequence>MQIDRSRFPLVFIRETENPDGDVAAELAALLAEGRQFVLISEQHSHDETHEPHEVRKARAQFFKQNKGRFREFCVAAILIEGDVPTSMPFRLAAQGVAKALGVDFHFVRDEEAAAAVGKNALARRKT</sequence>
<accession>A0A2W5FJ16</accession>
<evidence type="ECO:0000313" key="2">
    <source>
        <dbReference type="Proteomes" id="UP000249769"/>
    </source>
</evidence>
<dbReference type="AlphaFoldDB" id="A0A2W5FJ16"/>
<name>A0A2W5FJ16_9HYPH</name>
<evidence type="ECO:0000313" key="1">
    <source>
        <dbReference type="EMBL" id="PZP54374.1"/>
    </source>
</evidence>
<proteinExistence type="predicted"/>
<comment type="caution">
    <text evidence="1">The sequence shown here is derived from an EMBL/GenBank/DDBJ whole genome shotgun (WGS) entry which is preliminary data.</text>
</comment>
<dbReference type="Proteomes" id="UP000249769">
    <property type="component" value="Unassembled WGS sequence"/>
</dbReference>
<organism evidence="1 2">
    <name type="scientific">Agrobacterium fabrum</name>
    <dbReference type="NCBI Taxonomy" id="1176649"/>
    <lineage>
        <taxon>Bacteria</taxon>
        <taxon>Pseudomonadati</taxon>
        <taxon>Pseudomonadota</taxon>
        <taxon>Alphaproteobacteria</taxon>
        <taxon>Hyphomicrobiales</taxon>
        <taxon>Rhizobiaceae</taxon>
        <taxon>Rhizobium/Agrobacterium group</taxon>
        <taxon>Agrobacterium</taxon>
        <taxon>Agrobacterium tumefaciens complex</taxon>
    </lineage>
</organism>
<gene>
    <name evidence="1" type="ORF">DI595_00325</name>
</gene>
<reference evidence="1 2" key="1">
    <citation type="submission" date="2017-08" db="EMBL/GenBank/DDBJ databases">
        <title>Infants hospitalized years apart are colonized by the same room-sourced microbial strains.</title>
        <authorList>
            <person name="Brooks B."/>
            <person name="Olm M.R."/>
            <person name="Firek B.A."/>
            <person name="Baker R."/>
            <person name="Thomas B.C."/>
            <person name="Morowitz M.J."/>
            <person name="Banfield J.F."/>
        </authorList>
    </citation>
    <scope>NUCLEOTIDE SEQUENCE [LARGE SCALE GENOMIC DNA]</scope>
    <source>
        <strain evidence="1">S2_009_000_R2_73</strain>
    </source>
</reference>